<keyword evidence="7 10" id="KW-0456">Lyase</keyword>
<dbReference type="InterPro" id="IPR016067">
    <property type="entry name" value="S-AdoMet_deCO2ase_core"/>
</dbReference>
<dbReference type="EC" id="4.1.1.50" evidence="10"/>
<dbReference type="GO" id="GO:0005829">
    <property type="term" value="C:cytosol"/>
    <property type="evidence" value="ECO:0007669"/>
    <property type="project" value="TreeGrafter"/>
</dbReference>
<dbReference type="Pfam" id="PF02675">
    <property type="entry name" value="AdoMet_dc"/>
    <property type="match status" value="1"/>
</dbReference>
<keyword evidence="4" id="KW-0745">Spermidine biosynthesis</keyword>
<evidence type="ECO:0000256" key="8">
    <source>
        <dbReference type="ARBA" id="ARBA00023270"/>
    </source>
</evidence>
<keyword evidence="8" id="KW-0704">Schiff base</keyword>
<dbReference type="InterPro" id="IPR003826">
    <property type="entry name" value="AdoMetDC_fam_prok"/>
</dbReference>
<dbReference type="PANTHER" id="PTHR33866:SF2">
    <property type="entry name" value="S-ADENOSYLMETHIONINE DECARBOXYLASE PROENZYME"/>
    <property type="match status" value="1"/>
</dbReference>
<dbReference type="Proteomes" id="UP000680805">
    <property type="component" value="Chromosome"/>
</dbReference>
<dbReference type="RefSeq" id="WP_215613333.1">
    <property type="nucleotide sequence ID" value="NZ_CP076135.1"/>
</dbReference>
<dbReference type="EMBL" id="CP076135">
    <property type="protein sequence ID" value="QWG17699.1"/>
    <property type="molecule type" value="Genomic_DNA"/>
</dbReference>
<evidence type="ECO:0000256" key="9">
    <source>
        <dbReference type="ARBA" id="ARBA00023317"/>
    </source>
</evidence>
<protein>
    <submittedName>
        <fullName evidence="10">S-adenosylmethionine decarboxylase</fullName>
        <ecNumber evidence="10">4.1.1.50</ecNumber>
    </submittedName>
</protein>
<comment type="cofactor">
    <cofactor evidence="1">
        <name>pyruvate</name>
        <dbReference type="ChEBI" id="CHEBI:15361"/>
    </cofactor>
</comment>
<keyword evidence="6" id="KW-0865">Zymogen</keyword>
<dbReference type="AlphaFoldDB" id="A0A975RS66"/>
<proteinExistence type="predicted"/>
<evidence type="ECO:0000256" key="2">
    <source>
        <dbReference type="ARBA" id="ARBA00022793"/>
    </source>
</evidence>
<gene>
    <name evidence="10" type="ORF">KMZ68_22505</name>
</gene>
<dbReference type="PANTHER" id="PTHR33866">
    <property type="entry name" value="S-ADENOSYLMETHIONINE DECARBOXYLASE PROENZYME"/>
    <property type="match status" value="1"/>
</dbReference>
<evidence type="ECO:0000256" key="7">
    <source>
        <dbReference type="ARBA" id="ARBA00023239"/>
    </source>
</evidence>
<evidence type="ECO:0000256" key="5">
    <source>
        <dbReference type="ARBA" id="ARBA00023115"/>
    </source>
</evidence>
<evidence type="ECO:0000256" key="1">
    <source>
        <dbReference type="ARBA" id="ARBA00001928"/>
    </source>
</evidence>
<evidence type="ECO:0000313" key="10">
    <source>
        <dbReference type="EMBL" id="QWG17699.1"/>
    </source>
</evidence>
<dbReference type="GO" id="GO:0008295">
    <property type="term" value="P:spermidine biosynthetic process"/>
    <property type="evidence" value="ECO:0007669"/>
    <property type="project" value="UniProtKB-KW"/>
</dbReference>
<reference evidence="10" key="1">
    <citation type="submission" date="2021-06" db="EMBL/GenBank/DDBJ databases">
        <title>Bradyrhizobium sp. S2-11-2 Genome sequencing.</title>
        <authorList>
            <person name="Jin L."/>
        </authorList>
    </citation>
    <scope>NUCLEOTIDE SEQUENCE</scope>
    <source>
        <strain evidence="10">S2-11-2</strain>
    </source>
</reference>
<evidence type="ECO:0000313" key="11">
    <source>
        <dbReference type="Proteomes" id="UP000680805"/>
    </source>
</evidence>
<evidence type="ECO:0000256" key="4">
    <source>
        <dbReference type="ARBA" id="ARBA00023066"/>
    </source>
</evidence>
<sequence>MLMTHILAELYDCPDVIHDAEALAEAAKTAAQSVGATIVGEYEVRYVPHGLTIAIFLGESHIVLTTWPEYRLLLVDILLCNPEMDPQAVVEQIQRQICPGGQMVVHETPRRIAARP</sequence>
<dbReference type="Gene3D" id="3.60.90.10">
    <property type="entry name" value="S-adenosylmethionine decarboxylase"/>
    <property type="match status" value="1"/>
</dbReference>
<keyword evidence="3" id="KW-0068">Autocatalytic cleavage</keyword>
<organism evidence="10 11">
    <name type="scientific">Bradyrhizobium sediminis</name>
    <dbReference type="NCBI Taxonomy" id="2840469"/>
    <lineage>
        <taxon>Bacteria</taxon>
        <taxon>Pseudomonadati</taxon>
        <taxon>Pseudomonadota</taxon>
        <taxon>Alphaproteobacteria</taxon>
        <taxon>Hyphomicrobiales</taxon>
        <taxon>Nitrobacteraceae</taxon>
        <taxon>Bradyrhizobium</taxon>
    </lineage>
</organism>
<keyword evidence="5" id="KW-0620">Polyamine biosynthesis</keyword>
<evidence type="ECO:0000256" key="3">
    <source>
        <dbReference type="ARBA" id="ARBA00022813"/>
    </source>
</evidence>
<dbReference type="SUPFAM" id="SSF56276">
    <property type="entry name" value="S-adenosylmethionine decarboxylase"/>
    <property type="match status" value="1"/>
</dbReference>
<dbReference type="KEGG" id="bsei:KMZ68_22505"/>
<dbReference type="GO" id="GO:0004014">
    <property type="term" value="F:adenosylmethionine decarboxylase activity"/>
    <property type="evidence" value="ECO:0007669"/>
    <property type="project" value="UniProtKB-EC"/>
</dbReference>
<keyword evidence="9" id="KW-0670">Pyruvate</keyword>
<name>A0A975RS66_9BRAD</name>
<evidence type="ECO:0000256" key="6">
    <source>
        <dbReference type="ARBA" id="ARBA00023145"/>
    </source>
</evidence>
<keyword evidence="2" id="KW-0210">Decarboxylase</keyword>
<accession>A0A975RS66</accession>